<protein>
    <submittedName>
        <fullName evidence="1">Uncharacterized protein</fullName>
    </submittedName>
</protein>
<reference evidence="1" key="1">
    <citation type="journal article" date="2014" name="Front. Microbiol.">
        <title>High frequency of phylogenetically diverse reductive dehalogenase-homologous genes in deep subseafloor sedimentary metagenomes.</title>
        <authorList>
            <person name="Kawai M."/>
            <person name="Futagami T."/>
            <person name="Toyoda A."/>
            <person name="Takaki Y."/>
            <person name="Nishi S."/>
            <person name="Hori S."/>
            <person name="Arai W."/>
            <person name="Tsubouchi T."/>
            <person name="Morono Y."/>
            <person name="Uchiyama I."/>
            <person name="Ito T."/>
            <person name="Fujiyama A."/>
            <person name="Inagaki F."/>
            <person name="Takami H."/>
        </authorList>
    </citation>
    <scope>NUCLEOTIDE SEQUENCE</scope>
    <source>
        <strain evidence="1">Expedition CK06-06</strain>
    </source>
</reference>
<sequence>MFTIDVKEKGKNEEFSFKDLEMFHQECYGGKIKQNYEGPNWRLTCQRCGQWCAVKED</sequence>
<comment type="caution">
    <text evidence="1">The sequence shown here is derived from an EMBL/GenBank/DDBJ whole genome shotgun (WGS) entry which is preliminary data.</text>
</comment>
<evidence type="ECO:0000313" key="1">
    <source>
        <dbReference type="EMBL" id="GAH71597.1"/>
    </source>
</evidence>
<proteinExistence type="predicted"/>
<accession>X1HQ56</accession>
<organism evidence="1">
    <name type="scientific">marine sediment metagenome</name>
    <dbReference type="NCBI Taxonomy" id="412755"/>
    <lineage>
        <taxon>unclassified sequences</taxon>
        <taxon>metagenomes</taxon>
        <taxon>ecological metagenomes</taxon>
    </lineage>
</organism>
<dbReference type="EMBL" id="BARU01029841">
    <property type="protein sequence ID" value="GAH71597.1"/>
    <property type="molecule type" value="Genomic_DNA"/>
</dbReference>
<name>X1HQ56_9ZZZZ</name>
<dbReference type="AlphaFoldDB" id="X1HQ56"/>
<gene>
    <name evidence="1" type="ORF">S03H2_47420</name>
</gene>